<evidence type="ECO:0000313" key="2">
    <source>
        <dbReference type="EMBL" id="AYB29216.1"/>
    </source>
</evidence>
<dbReference type="Pfam" id="PF11695">
    <property type="entry name" value="DUF3291"/>
    <property type="match status" value="1"/>
</dbReference>
<reference evidence="3" key="1">
    <citation type="submission" date="2018-09" db="EMBL/GenBank/DDBJ databases">
        <title>Chryseolinea sp. KIS68-18 isolated from soil.</title>
        <authorList>
            <person name="Weon H.-Y."/>
            <person name="Kwon S.-W."/>
            <person name="Lee S.A."/>
        </authorList>
    </citation>
    <scope>NUCLEOTIDE SEQUENCE [LARGE SCALE GENOMIC DNA]</scope>
    <source>
        <strain evidence="3">KIS68-18</strain>
    </source>
</reference>
<name>A0A385SFP3_9BACT</name>
<dbReference type="KEGG" id="chk:D4L85_00835"/>
<dbReference type="InterPro" id="IPR021708">
    <property type="entry name" value="DUF3291"/>
</dbReference>
<protein>
    <submittedName>
        <fullName evidence="2">DUF3291 domain-containing protein</fullName>
    </submittedName>
</protein>
<dbReference type="SUPFAM" id="SSF54909">
    <property type="entry name" value="Dimeric alpha+beta barrel"/>
    <property type="match status" value="1"/>
</dbReference>
<dbReference type="InterPro" id="IPR011008">
    <property type="entry name" value="Dimeric_a/b-barrel"/>
</dbReference>
<dbReference type="AlphaFoldDB" id="A0A385SFP3"/>
<gene>
    <name evidence="2" type="ORF">D4L85_00835</name>
</gene>
<proteinExistence type="predicted"/>
<dbReference type="Proteomes" id="UP000266183">
    <property type="component" value="Chromosome"/>
</dbReference>
<dbReference type="OrthoDB" id="2376237at2"/>
<evidence type="ECO:0000313" key="3">
    <source>
        <dbReference type="Proteomes" id="UP000266183"/>
    </source>
</evidence>
<feature type="domain" description="DUF3291" evidence="1">
    <location>
        <begin position="7"/>
        <end position="144"/>
    </location>
</feature>
<accession>A0A385SFP3</accession>
<evidence type="ECO:0000259" key="1">
    <source>
        <dbReference type="Pfam" id="PF11695"/>
    </source>
</evidence>
<organism evidence="2 3">
    <name type="scientific">Chryseolinea soli</name>
    <dbReference type="NCBI Taxonomy" id="2321403"/>
    <lineage>
        <taxon>Bacteria</taxon>
        <taxon>Pseudomonadati</taxon>
        <taxon>Bacteroidota</taxon>
        <taxon>Cytophagia</taxon>
        <taxon>Cytophagales</taxon>
        <taxon>Fulvivirgaceae</taxon>
        <taxon>Chryseolinea</taxon>
    </lineage>
</organism>
<keyword evidence="3" id="KW-1185">Reference proteome</keyword>
<sequence>MFMEHHLAQVNIAKMLGPIDTPVMADFVANLDRINALAESSPGFVWRLKDEGNNATSFKVYDDALIIINLSVWKTIDDLVAYVYRSDHAAIFRRREEWFEKMTRPHTTLWYVPSGVVPSPKEAVERLDHLQAHGETPYAFSFKRKFTATEALDFQANR</sequence>
<dbReference type="EMBL" id="CP032382">
    <property type="protein sequence ID" value="AYB29216.1"/>
    <property type="molecule type" value="Genomic_DNA"/>
</dbReference>